<feature type="non-terminal residue" evidence="10">
    <location>
        <position position="1582"/>
    </location>
</feature>
<feature type="transmembrane region" description="Helical" evidence="8">
    <location>
        <begin position="1058"/>
        <end position="1079"/>
    </location>
</feature>
<dbReference type="InterPro" id="IPR003593">
    <property type="entry name" value="AAA+_ATPase"/>
</dbReference>
<dbReference type="FunFam" id="3.40.50.300:FF:001574">
    <property type="entry name" value="Uncharacterized protein, isoform C"/>
    <property type="match status" value="1"/>
</dbReference>
<feature type="domain" description="ABC transporter" evidence="9">
    <location>
        <begin position="447"/>
        <end position="676"/>
    </location>
</feature>
<evidence type="ECO:0000256" key="2">
    <source>
        <dbReference type="ARBA" id="ARBA00022692"/>
    </source>
</evidence>
<evidence type="ECO:0000256" key="6">
    <source>
        <dbReference type="ARBA" id="ARBA00023136"/>
    </source>
</evidence>
<feature type="region of interest" description="Disordered" evidence="7">
    <location>
        <begin position="198"/>
        <end position="233"/>
    </location>
</feature>
<dbReference type="GO" id="GO:0016887">
    <property type="term" value="F:ATP hydrolysis activity"/>
    <property type="evidence" value="ECO:0007669"/>
    <property type="project" value="InterPro"/>
</dbReference>
<dbReference type="EMBL" id="CH477321">
    <property type="protein sequence ID" value="EAT43612.1"/>
    <property type="molecule type" value="Genomic_DNA"/>
</dbReference>
<feature type="transmembrane region" description="Helical" evidence="8">
    <location>
        <begin position="1021"/>
        <end position="1052"/>
    </location>
</feature>
<dbReference type="VEuPathDB" id="VectorBase:AAEL018040"/>
<dbReference type="OMA" id="TYIVREH"/>
<gene>
    <name evidence="10" type="ORF">AaeL_AAEL004968</name>
</gene>
<feature type="transmembrane region" description="Helical" evidence="8">
    <location>
        <begin position="1091"/>
        <end position="1111"/>
    </location>
</feature>
<evidence type="ECO:0000259" key="9">
    <source>
        <dbReference type="PROSITE" id="PS50893"/>
    </source>
</evidence>
<sequence length="1582" mass="180568">TDDIVKFANQTFVDMARLRDFFKALNTTVQLLHTDDSFRGSFENLIELAKSPLVQMIVGGNVNIELIEGMLNGILNDRTVAVTLETIASIFECFSADRFIKVESEKQLEDEAFKLNQKKMFFAGLIFENGTTENEVAYKIRMRIDDTPVTVENKNRFWFPDPEASFELDMRYHRGFIQIQHAVDMGIIKALKKEKAESGKERSSAASTSDEGLSLDDELGDEENETEGTTATTTAGKSLYLNLSQKINISQSDLDKFSNKSSLDDYLDFNDDEANEEVDEEEPLVMDTATIRSRRKRAPQFNLFSLFLGGGSPQKEEMTYNVDGEKFYTKQFPYPKFIKDHGNTMVIQLYENRIHHLFKNFPLSLSFSTAFCYAWRYIMRLELQQRSADFMALKGSIQENDLAFGILMMLLDAVIYYLIGLIYERLTHEDTTFYQVNRCKLDKSIGAELRNVDVIYENDKKVLDNVSITFKRDEVTCLLGRNGAGKSTIIKLLTGQVLPVVGDVTLPLDYDIISGLKNNAEKIGLCSQNDILIPNLTAKEHLQLYARIKLTKGFETEVQRTLDNLKMGKYKHYRASELSGGFKRRLCIAIAFLGSPNLVILDEPCSSVDTKARKYIWELIQTLRKDRAVILATHHLDEAESLSDKVVVMENGKAILEQSHEELKNRFTNTLYLELMLKTMTESDRSNLISDLNKSLDERTNVQYELAKLPRNKLQYKLTYTSADPSENEYLNQYQNKKLILSYDLKNENLMNIFNAVNSRESQSADIREPEIVSANGFHGSKPTEHKLSSFQIICSLLHKRFLHFRRNFRLLICLLVLPTLFEIIAMYFMTIRPPGEHDQAIELSTALYRDSAEFYTRTGNGSEFQREIDTGILSHCPDADCYLFKNSEEAHRWILQTNYEFADRRFGGLTARKEKHFVWYNNKGYHSMPVWLNLLDSAILKAELENSSYSIRTINHPLKIEEDELTISSILQQVSDAGISLILLLSFSLVLAGASVYIVNERVRGEKMQQRLAGVKFCHYWGVTYLWDAMIFLIAVALAVIVFQVFAIPAYVEKDQLSGICLLLVFYGFASIPAVHLFEKLFNDASFANMSLFCLNVITALGTLTIIILFDILGESETSEHFRNFLNRAFLILPQHALADGLIELSKNYIQAEIFKRYYINTYKPLMTILEPHLIALAIMGVIFTLLNVIIERKVIQRFFQEAESSHTPVYELKTVRSEEAIMNGNGKKKSLTADQILSVDHLTKQYRSGDVVVNDVSFKIHYGECFGLLGTNGAGKSTIFSILAGEQLPSSGGFCFFSSNCLSYCPQNSFLDPLLTVEEVIEFYGQLRNVDSIDKLVIETLREYHLEPYKRILVKNLSGGNRRKLCVAVACFGNTDIILMDEPTSDMDPVTRAIVYRTIERLNSQNRSVLLTSHSISEIDRICQRIAILKDGYLLTVDSPDKLTERYGNNYLVTIYLEDNREVDLIRTIKREFNVSEDLIQNKNSLQFVCKVQPDSRRHNNGGIEKLHKNSQVTINLNNNTIDSSPAVMESVSALVVKLHQFAENNRLRYTVSRCLLDQVFENVLQNHEEEHSNDGFVEN</sequence>
<dbReference type="InterPro" id="IPR027417">
    <property type="entry name" value="P-loop_NTPase"/>
</dbReference>
<evidence type="ECO:0000256" key="4">
    <source>
        <dbReference type="ARBA" id="ARBA00022840"/>
    </source>
</evidence>
<keyword evidence="2 8" id="KW-0812">Transmembrane</keyword>
<proteinExistence type="predicted"/>
<dbReference type="SUPFAM" id="SSF52540">
    <property type="entry name" value="P-loop containing nucleoside triphosphate hydrolases"/>
    <property type="match status" value="2"/>
</dbReference>
<dbReference type="Gene3D" id="3.40.50.300">
    <property type="entry name" value="P-loop containing nucleotide triphosphate hydrolases"/>
    <property type="match status" value="2"/>
</dbReference>
<evidence type="ECO:0000256" key="3">
    <source>
        <dbReference type="ARBA" id="ARBA00022741"/>
    </source>
</evidence>
<dbReference type="Pfam" id="PF12698">
    <property type="entry name" value="ABC2_membrane_3"/>
    <property type="match status" value="1"/>
</dbReference>
<feature type="transmembrane region" description="Helical" evidence="8">
    <location>
        <begin position="978"/>
        <end position="1000"/>
    </location>
</feature>
<dbReference type="FunFam" id="3.40.50.300:FF:001253">
    <property type="entry name" value="ATP-binding cassette protein subfamily A, member 10"/>
    <property type="match status" value="1"/>
</dbReference>
<comment type="subcellular location">
    <subcellularLocation>
        <location evidence="1">Membrane</location>
        <topology evidence="1">Multi-pass membrane protein</topology>
    </subcellularLocation>
</comment>
<feature type="transmembrane region" description="Helical" evidence="8">
    <location>
        <begin position="809"/>
        <end position="830"/>
    </location>
</feature>
<dbReference type="GO" id="GO:0005319">
    <property type="term" value="F:lipid transporter activity"/>
    <property type="evidence" value="ECO:0007669"/>
    <property type="project" value="TreeGrafter"/>
</dbReference>
<name>Q17BJ8_AEDAE</name>
<dbReference type="GO" id="GO:0140359">
    <property type="term" value="F:ABC-type transporter activity"/>
    <property type="evidence" value="ECO:0007669"/>
    <property type="project" value="InterPro"/>
</dbReference>
<evidence type="ECO:0000313" key="11">
    <source>
        <dbReference type="Proteomes" id="UP000682892"/>
    </source>
</evidence>
<dbReference type="InterPro" id="IPR026082">
    <property type="entry name" value="ABCA"/>
</dbReference>
<dbReference type="PROSITE" id="PS50893">
    <property type="entry name" value="ABC_TRANSPORTER_2"/>
    <property type="match status" value="2"/>
</dbReference>
<dbReference type="PANTHER" id="PTHR19229">
    <property type="entry name" value="ATP-BINDING CASSETTE TRANSPORTER SUBFAMILY A ABCA"/>
    <property type="match status" value="1"/>
</dbReference>
<feature type="transmembrane region" description="Helical" evidence="8">
    <location>
        <begin position="402"/>
        <end position="423"/>
    </location>
</feature>
<dbReference type="eggNOG" id="KOG0059">
    <property type="taxonomic scope" value="Eukaryota"/>
</dbReference>
<evidence type="ECO:0000256" key="5">
    <source>
        <dbReference type="ARBA" id="ARBA00022989"/>
    </source>
</evidence>
<keyword evidence="5 8" id="KW-1133">Transmembrane helix</keyword>
<dbReference type="PANTHER" id="PTHR19229:SF241">
    <property type="entry name" value="ABC TRANSPORTER DOMAIN-CONTAINING PROTEIN"/>
    <property type="match status" value="1"/>
</dbReference>
<dbReference type="InterPro" id="IPR003439">
    <property type="entry name" value="ABC_transporter-like_ATP-bd"/>
</dbReference>
<reference evidence="10" key="1">
    <citation type="submission" date="2005-10" db="EMBL/GenBank/DDBJ databases">
        <authorList>
            <person name="Loftus B.J."/>
            <person name="Nene V.M."/>
            <person name="Hannick L.I."/>
            <person name="Bidwell S."/>
            <person name="Haas B."/>
            <person name="Amedeo P."/>
            <person name="Orvis J."/>
            <person name="Wortman J.R."/>
            <person name="White O.R."/>
            <person name="Salzberg S."/>
            <person name="Shumway M."/>
            <person name="Koo H."/>
            <person name="Zhao Y."/>
            <person name="Holmes M."/>
            <person name="Miller J."/>
            <person name="Schatz M."/>
            <person name="Pop M."/>
            <person name="Pai G."/>
            <person name="Utterback T."/>
            <person name="Rogers Y.-H."/>
            <person name="Kravitz S."/>
            <person name="Fraser C.M."/>
        </authorList>
    </citation>
    <scope>NUCLEOTIDE SEQUENCE</scope>
    <source>
        <strain evidence="10">Liverpool</strain>
    </source>
</reference>
<dbReference type="PaxDb" id="7159-AAEL018040-PA"/>
<feature type="compositionally biased region" description="Acidic residues" evidence="7">
    <location>
        <begin position="213"/>
        <end position="226"/>
    </location>
</feature>
<evidence type="ECO:0000256" key="7">
    <source>
        <dbReference type="SAM" id="MobiDB-lite"/>
    </source>
</evidence>
<reference evidence="10" key="2">
    <citation type="journal article" date="2007" name="Science">
        <title>Genome sequence of Aedes aegypti, a major arbovirus vector.</title>
        <authorList>
            <person name="Nene V."/>
            <person name="Wortman J.R."/>
            <person name="Lawson D."/>
            <person name="Haas B."/>
            <person name="Kodira C."/>
            <person name="Tu Z.J."/>
            <person name="Loftus B."/>
            <person name="Xi Z."/>
            <person name="Megy K."/>
            <person name="Grabherr M."/>
            <person name="Ren Q."/>
            <person name="Zdobnov E.M."/>
            <person name="Lobo N.F."/>
            <person name="Campbell K.S."/>
            <person name="Brown S.E."/>
            <person name="Bonaldo M.F."/>
            <person name="Zhu J."/>
            <person name="Sinkins S.P."/>
            <person name="Hogenkamp D.G."/>
            <person name="Amedeo P."/>
            <person name="Arensburger P."/>
            <person name="Atkinson P.W."/>
            <person name="Bidwell S."/>
            <person name="Biedler J."/>
            <person name="Birney E."/>
            <person name="Bruggner R.V."/>
            <person name="Costas J."/>
            <person name="Coy M.R."/>
            <person name="Crabtree J."/>
            <person name="Crawford M."/>
            <person name="Debruyn B."/>
            <person name="Decaprio D."/>
            <person name="Eiglmeier K."/>
            <person name="Eisenstadt E."/>
            <person name="El-Dorry H."/>
            <person name="Gelbart W.M."/>
            <person name="Gomes S.L."/>
            <person name="Hammond M."/>
            <person name="Hannick L.I."/>
            <person name="Hogan J.R."/>
            <person name="Holmes M.H."/>
            <person name="Jaffe D."/>
            <person name="Johnston J.S."/>
            <person name="Kennedy R.C."/>
            <person name="Koo H."/>
            <person name="Kravitz S."/>
            <person name="Kriventseva E.V."/>
            <person name="Kulp D."/>
            <person name="Labutti K."/>
            <person name="Lee E."/>
            <person name="Li S."/>
            <person name="Lovin D.D."/>
            <person name="Mao C."/>
            <person name="Mauceli E."/>
            <person name="Menck C.F."/>
            <person name="Miller J.R."/>
            <person name="Montgomery P."/>
            <person name="Mori A."/>
            <person name="Nascimento A.L."/>
            <person name="Naveira H.F."/>
            <person name="Nusbaum C."/>
            <person name="O'leary S."/>
            <person name="Orvis J."/>
            <person name="Pertea M."/>
            <person name="Quesneville H."/>
            <person name="Reidenbach K.R."/>
            <person name="Rogers Y.H."/>
            <person name="Roth C.W."/>
            <person name="Schneider J.R."/>
            <person name="Schatz M."/>
            <person name="Shumway M."/>
            <person name="Stanke M."/>
            <person name="Stinson E.O."/>
            <person name="Tubio J.M."/>
            <person name="Vanzee J.P."/>
            <person name="Verjovski-Almeida S."/>
            <person name="Werner D."/>
            <person name="White O."/>
            <person name="Wyder S."/>
            <person name="Zeng Q."/>
            <person name="Zhao Q."/>
            <person name="Zhao Y."/>
            <person name="Hill C.A."/>
            <person name="Raikhel A.S."/>
            <person name="Soares M.B."/>
            <person name="Knudson D.L."/>
            <person name="Lee N.H."/>
            <person name="Galagan J."/>
            <person name="Salzberg S.L."/>
            <person name="Paulsen I.T."/>
            <person name="Dimopoulos G."/>
            <person name="Collins F.H."/>
            <person name="Birren B."/>
            <person name="Fraser-Liggett C.M."/>
            <person name="Severson D.W."/>
        </authorList>
    </citation>
    <scope>NUCLEOTIDE SEQUENCE [LARGE SCALE GENOMIC DNA]</scope>
    <source>
        <strain evidence="10">Liverpool</strain>
    </source>
</reference>
<dbReference type="PhylomeDB" id="Q17BJ8"/>
<dbReference type="GO" id="GO:0016020">
    <property type="term" value="C:membrane"/>
    <property type="evidence" value="ECO:0007669"/>
    <property type="project" value="UniProtKB-SubCell"/>
</dbReference>
<evidence type="ECO:0000313" key="10">
    <source>
        <dbReference type="EMBL" id="EAT43612.1"/>
    </source>
</evidence>
<feature type="domain" description="ABC transporter" evidence="9">
    <location>
        <begin position="1239"/>
        <end position="1458"/>
    </location>
</feature>
<reference evidence="10" key="3">
    <citation type="submission" date="2012-09" db="EMBL/GenBank/DDBJ databases">
        <authorList>
            <consortium name="VectorBase"/>
        </authorList>
    </citation>
    <scope>NUCLEOTIDE SEQUENCE</scope>
    <source>
        <strain evidence="10">Liverpool</strain>
    </source>
</reference>
<keyword evidence="4" id="KW-0067">ATP-binding</keyword>
<dbReference type="SMART" id="SM00382">
    <property type="entry name" value="AAA"/>
    <property type="match status" value="2"/>
</dbReference>
<dbReference type="InterPro" id="IPR013525">
    <property type="entry name" value="ABC2_TM"/>
</dbReference>
<dbReference type="Proteomes" id="UP000682892">
    <property type="component" value="Unassembled WGS sequence"/>
</dbReference>
<dbReference type="GO" id="GO:0005524">
    <property type="term" value="F:ATP binding"/>
    <property type="evidence" value="ECO:0007669"/>
    <property type="project" value="UniProtKB-KW"/>
</dbReference>
<feature type="transmembrane region" description="Helical" evidence="8">
    <location>
        <begin position="1174"/>
        <end position="1192"/>
    </location>
</feature>
<evidence type="ECO:0000256" key="8">
    <source>
        <dbReference type="SAM" id="Phobius"/>
    </source>
</evidence>
<keyword evidence="6 8" id="KW-0472">Membrane</keyword>
<keyword evidence="3" id="KW-0547">Nucleotide-binding</keyword>
<dbReference type="CDD" id="cd03263">
    <property type="entry name" value="ABC_subfamily_A"/>
    <property type="match status" value="2"/>
</dbReference>
<protein>
    <submittedName>
        <fullName evidence="10">AAEL004968-PA</fullName>
    </submittedName>
</protein>
<dbReference type="Pfam" id="PF00005">
    <property type="entry name" value="ABC_tran"/>
    <property type="match status" value="2"/>
</dbReference>
<evidence type="ECO:0000256" key="1">
    <source>
        <dbReference type="ARBA" id="ARBA00004141"/>
    </source>
</evidence>
<organism evidence="10 11">
    <name type="scientific">Aedes aegypti</name>
    <name type="common">Yellowfever mosquito</name>
    <name type="synonym">Culex aegypti</name>
    <dbReference type="NCBI Taxonomy" id="7159"/>
    <lineage>
        <taxon>Eukaryota</taxon>
        <taxon>Metazoa</taxon>
        <taxon>Ecdysozoa</taxon>
        <taxon>Arthropoda</taxon>
        <taxon>Hexapoda</taxon>
        <taxon>Insecta</taxon>
        <taxon>Pterygota</taxon>
        <taxon>Neoptera</taxon>
        <taxon>Endopterygota</taxon>
        <taxon>Diptera</taxon>
        <taxon>Nematocera</taxon>
        <taxon>Culicoidea</taxon>
        <taxon>Culicidae</taxon>
        <taxon>Culicinae</taxon>
        <taxon>Aedini</taxon>
        <taxon>Aedes</taxon>
        <taxon>Stegomyia</taxon>
    </lineage>
</organism>
<accession>Q17BJ8</accession>